<evidence type="ECO:0000313" key="3">
    <source>
        <dbReference type="Proteomes" id="UP001158576"/>
    </source>
</evidence>
<keyword evidence="1" id="KW-1133">Transmembrane helix</keyword>
<keyword evidence="1" id="KW-0812">Transmembrane</keyword>
<keyword evidence="3" id="KW-1185">Reference proteome</keyword>
<proteinExistence type="predicted"/>
<evidence type="ECO:0000256" key="1">
    <source>
        <dbReference type="SAM" id="Phobius"/>
    </source>
</evidence>
<sequence length="282" mass="32139">MLNYEEKRAYTVDLWDPGTMLYTGKIEISVQDVDEFFPVVKNANNNIVSFTTPWVISRRTKIGTLEFTDNDGGKYSIVKVYNYEDDLTVPRKLEVDDDNNVFFIARNFSTSFKERFIASSGDRRTVFSIKVMRSNPPNFFLWSIPVVILVAIATAAFLMYQRKKDHLDEIRTASDPTPDVYSREKICNLVDDSNSETVQISQTATTKFLTDDDLPIMKDYISSPLGCRFEQNYFVVTTPVSKFLSDSDSDSDCSENCDSHRGNNDLTTLRRGGSIQNGELHI</sequence>
<evidence type="ECO:0000313" key="2">
    <source>
        <dbReference type="EMBL" id="CAG5084573.1"/>
    </source>
</evidence>
<dbReference type="Proteomes" id="UP001158576">
    <property type="component" value="Chromosome PAR"/>
</dbReference>
<dbReference type="EMBL" id="OU015568">
    <property type="protein sequence ID" value="CAG5084573.1"/>
    <property type="molecule type" value="Genomic_DNA"/>
</dbReference>
<feature type="transmembrane region" description="Helical" evidence="1">
    <location>
        <begin position="139"/>
        <end position="160"/>
    </location>
</feature>
<organism evidence="2 3">
    <name type="scientific">Oikopleura dioica</name>
    <name type="common">Tunicate</name>
    <dbReference type="NCBI Taxonomy" id="34765"/>
    <lineage>
        <taxon>Eukaryota</taxon>
        <taxon>Metazoa</taxon>
        <taxon>Chordata</taxon>
        <taxon>Tunicata</taxon>
        <taxon>Appendicularia</taxon>
        <taxon>Copelata</taxon>
        <taxon>Oikopleuridae</taxon>
        <taxon>Oikopleura</taxon>
    </lineage>
</organism>
<gene>
    <name evidence="2" type="ORF">OKIOD_LOCUS2237</name>
</gene>
<accession>A0ABN7RXH3</accession>
<protein>
    <submittedName>
        <fullName evidence="2">Oidioi.mRNA.OKI2018_I69.PAR.g10679.t1.cds</fullName>
    </submittedName>
</protein>
<name>A0ABN7RXH3_OIKDI</name>
<reference evidence="2 3" key="1">
    <citation type="submission" date="2021-04" db="EMBL/GenBank/DDBJ databases">
        <authorList>
            <person name="Bliznina A."/>
        </authorList>
    </citation>
    <scope>NUCLEOTIDE SEQUENCE [LARGE SCALE GENOMIC DNA]</scope>
</reference>
<keyword evidence="1" id="KW-0472">Membrane</keyword>